<proteinExistence type="predicted"/>
<dbReference type="GeneID" id="63921981"/>
<name>A0A074VGW1_AURM1</name>
<dbReference type="RefSeq" id="XP_040876731.1">
    <property type="nucleotide sequence ID" value="XM_041028608.1"/>
</dbReference>
<evidence type="ECO:0000313" key="3">
    <source>
        <dbReference type="Proteomes" id="UP000030672"/>
    </source>
</evidence>
<feature type="compositionally biased region" description="Acidic residues" evidence="1">
    <location>
        <begin position="104"/>
        <end position="116"/>
    </location>
</feature>
<accession>A0A074VGW1</accession>
<protein>
    <submittedName>
        <fullName evidence="2">Uncharacterized protein</fullName>
    </submittedName>
</protein>
<evidence type="ECO:0000313" key="2">
    <source>
        <dbReference type="EMBL" id="KEQ59708.1"/>
    </source>
</evidence>
<dbReference type="EMBL" id="KL584846">
    <property type="protein sequence ID" value="KEQ59708.1"/>
    <property type="molecule type" value="Genomic_DNA"/>
</dbReference>
<dbReference type="AlphaFoldDB" id="A0A074VGW1"/>
<keyword evidence="3" id="KW-1185">Reference proteome</keyword>
<gene>
    <name evidence="2" type="ORF">M437DRAFT_87251</name>
</gene>
<dbReference type="Proteomes" id="UP000030672">
    <property type="component" value="Unassembled WGS sequence"/>
</dbReference>
<evidence type="ECO:0000256" key="1">
    <source>
        <dbReference type="SAM" id="MobiDB-lite"/>
    </source>
</evidence>
<reference evidence="2 3" key="1">
    <citation type="journal article" date="2014" name="BMC Genomics">
        <title>Genome sequencing of four Aureobasidium pullulans varieties: biotechnological potential, stress tolerance, and description of new species.</title>
        <authorList>
            <person name="Gostin Ar C."/>
            <person name="Ohm R.A."/>
            <person name="Kogej T."/>
            <person name="Sonjak S."/>
            <person name="Turk M."/>
            <person name="Zajc J."/>
            <person name="Zalar P."/>
            <person name="Grube M."/>
            <person name="Sun H."/>
            <person name="Han J."/>
            <person name="Sharma A."/>
            <person name="Chiniquy J."/>
            <person name="Ngan C.Y."/>
            <person name="Lipzen A."/>
            <person name="Barry K."/>
            <person name="Grigoriev I.V."/>
            <person name="Gunde-Cimerman N."/>
        </authorList>
    </citation>
    <scope>NUCLEOTIDE SEQUENCE [LARGE SCALE GENOMIC DNA]</scope>
    <source>
        <strain evidence="2 3">CBS 110374</strain>
    </source>
</reference>
<feature type="compositionally biased region" description="Acidic residues" evidence="1">
    <location>
        <begin position="72"/>
        <end position="85"/>
    </location>
</feature>
<feature type="region of interest" description="Disordered" evidence="1">
    <location>
        <begin position="19"/>
        <end position="116"/>
    </location>
</feature>
<sequence length="723" mass="81426">MTCPNCSGEYSGSAQFLSDHRNSCMAPSPSKSGAQVDVTPDGQHVSTPPPDHATSSSPAKPHRPRPLVDYPLTDEEDDDDEDDQDGLPIAMRSKSKESKKPIIYDDDDDDDDDDDEVVCITDTEEDSGLPPYMAELVDLTQDQEGDEGNFDDHDAKQETFEEVAARFLGMAPEWTVRYLEIFLACIATPLATKNVVIDAELHRIRQAQLRLLFLELPDLDPAHVVSSYGGADSEPSHLMNFPTHTTPNPHAPNQHIADPDNPSTAFVIDANGGPQRMMMADRLSVRLKRPIDRKGWTPESELTPNAVKILVDLAFQTLDHSKSRVLCLWGESQFEAYKERYPRSTPVTLSQTPIFKGKTHAFIEWEHGSRHVVRRLVFVFFHPEAFFHGLGGAGPKYITLFNDHLKFIRAFCHRPEVNTTYFSKYSKAPASSASSKSRCPVNLADLTDTLIHGRKMGPNAFEGQHIDDLLPHDRAARQWKFLLDLYQLEKTSNARIRKEQIPHSLRYLLDRAYTGSGKDPTLIIHMLSNAFISTPKTNAPFQNTFLQVRMNAFRVSHKPGAKVVYLQLKTNVVWHDEWLRMSFNALANARVKVKDLSDRGEWLLDSIIKRIADAELSEAINEQQGEELNALLVTRRKGTGSKLHGKGFVGQSVTYVELLKAARNNRFRPNTIVGHRPVVAAYERGGYAGVVDAVLPFVHFSHVDRLTDTEFDKWRTVHPKFTY</sequence>
<dbReference type="HOGENOM" id="CLU_382614_0_0_1"/>
<dbReference type="PROSITE" id="PS50007">
    <property type="entry name" value="PIPLC_X_DOMAIN"/>
    <property type="match status" value="1"/>
</dbReference>
<organism evidence="2 3">
    <name type="scientific">Aureobasidium melanogenum (strain CBS 110374)</name>
    <name type="common">Aureobasidium pullulans var. melanogenum</name>
    <dbReference type="NCBI Taxonomy" id="1043003"/>
    <lineage>
        <taxon>Eukaryota</taxon>
        <taxon>Fungi</taxon>
        <taxon>Dikarya</taxon>
        <taxon>Ascomycota</taxon>
        <taxon>Pezizomycotina</taxon>
        <taxon>Dothideomycetes</taxon>
        <taxon>Dothideomycetidae</taxon>
        <taxon>Dothideales</taxon>
        <taxon>Saccotheciaceae</taxon>
        <taxon>Aureobasidium</taxon>
    </lineage>
</organism>
<feature type="compositionally biased region" description="Basic and acidic residues" evidence="1">
    <location>
        <begin position="94"/>
        <end position="103"/>
    </location>
</feature>